<accession>A0ABT2H570</accession>
<protein>
    <submittedName>
        <fullName evidence="4">SDR family oxidoreductase</fullName>
    </submittedName>
</protein>
<evidence type="ECO:0000256" key="3">
    <source>
        <dbReference type="ARBA" id="ARBA00023002"/>
    </source>
</evidence>
<gene>
    <name evidence="4" type="ORF">N1032_15145</name>
</gene>
<dbReference type="InterPro" id="IPR020904">
    <property type="entry name" value="Sc_DH/Rdtase_CS"/>
</dbReference>
<dbReference type="Pfam" id="PF13561">
    <property type="entry name" value="adh_short_C2"/>
    <property type="match status" value="1"/>
</dbReference>
<proteinExistence type="inferred from homology"/>
<dbReference type="InterPro" id="IPR002347">
    <property type="entry name" value="SDR_fam"/>
</dbReference>
<evidence type="ECO:0000313" key="4">
    <source>
        <dbReference type="EMBL" id="MCS5735080.1"/>
    </source>
</evidence>
<keyword evidence="3" id="KW-0560">Oxidoreductase</keyword>
<dbReference type="SUPFAM" id="SSF51735">
    <property type="entry name" value="NAD(P)-binding Rossmann-fold domains"/>
    <property type="match status" value="1"/>
</dbReference>
<dbReference type="PROSITE" id="PS00061">
    <property type="entry name" value="ADH_SHORT"/>
    <property type="match status" value="1"/>
</dbReference>
<dbReference type="RefSeq" id="WP_259539986.1">
    <property type="nucleotide sequence ID" value="NZ_JANLCJ010000005.1"/>
</dbReference>
<name>A0ABT2H570_9MICO</name>
<evidence type="ECO:0000256" key="1">
    <source>
        <dbReference type="ARBA" id="ARBA00006484"/>
    </source>
</evidence>
<dbReference type="PANTHER" id="PTHR43618">
    <property type="entry name" value="7-ALPHA-HYDROXYSTEROID DEHYDROGENASE"/>
    <property type="match status" value="1"/>
</dbReference>
<keyword evidence="2" id="KW-0521">NADP</keyword>
<dbReference type="InterPro" id="IPR052178">
    <property type="entry name" value="Sec_Metab_Biosynth_SDR"/>
</dbReference>
<comment type="similarity">
    <text evidence="1">Belongs to the short-chain dehydrogenases/reductases (SDR) family.</text>
</comment>
<dbReference type="PRINTS" id="PR00081">
    <property type="entry name" value="GDHRDH"/>
</dbReference>
<dbReference type="Gene3D" id="3.40.50.720">
    <property type="entry name" value="NAD(P)-binding Rossmann-like Domain"/>
    <property type="match status" value="1"/>
</dbReference>
<dbReference type="InterPro" id="IPR036291">
    <property type="entry name" value="NAD(P)-bd_dom_sf"/>
</dbReference>
<evidence type="ECO:0000313" key="5">
    <source>
        <dbReference type="Proteomes" id="UP001165586"/>
    </source>
</evidence>
<keyword evidence="5" id="KW-1185">Reference proteome</keyword>
<sequence>MTNTIRAAGRFENKVALVTGGSHGMGLATAHRLLDEGAQVAIIGRHAGHLKTAIEELQAQDRLLPLLGDVADLANLDDAMGAIQDRFGRLDAVFANAGMGGFKATSEVTETDFDRLVDVNFKGVFFTVQKSLPLLSDGASIVLNASWTIYRGRGANALYSATKAAVHNLARTFASELAPRRIRVNSISPGYIVTGMFDGIGSEQKGSYAAEVAAGRLGVPADIAGAVAFLFSDDGAYVNGQDLVVDGGLVTAYPPA</sequence>
<dbReference type="CDD" id="cd05233">
    <property type="entry name" value="SDR_c"/>
    <property type="match status" value="1"/>
</dbReference>
<comment type="caution">
    <text evidence="4">The sequence shown here is derived from an EMBL/GenBank/DDBJ whole genome shotgun (WGS) entry which is preliminary data.</text>
</comment>
<reference evidence="4" key="1">
    <citation type="submission" date="2022-08" db="EMBL/GenBank/DDBJ databases">
        <authorList>
            <person name="Deng Y."/>
            <person name="Han X.-F."/>
            <person name="Zhang Y.-Q."/>
        </authorList>
    </citation>
    <scope>NUCLEOTIDE SEQUENCE</scope>
    <source>
        <strain evidence="4">CPCC 203386</strain>
    </source>
</reference>
<dbReference type="Proteomes" id="UP001165586">
    <property type="component" value="Unassembled WGS sequence"/>
</dbReference>
<dbReference type="PANTHER" id="PTHR43618:SF8">
    <property type="entry name" value="7ALPHA-HYDROXYSTEROID DEHYDROGENASE"/>
    <property type="match status" value="1"/>
</dbReference>
<evidence type="ECO:0000256" key="2">
    <source>
        <dbReference type="ARBA" id="ARBA00022857"/>
    </source>
</evidence>
<dbReference type="EMBL" id="JANLCJ010000005">
    <property type="protein sequence ID" value="MCS5735080.1"/>
    <property type="molecule type" value="Genomic_DNA"/>
</dbReference>
<organism evidence="4 5">
    <name type="scientific">Herbiconiux daphne</name>
    <dbReference type="NCBI Taxonomy" id="2970914"/>
    <lineage>
        <taxon>Bacteria</taxon>
        <taxon>Bacillati</taxon>
        <taxon>Actinomycetota</taxon>
        <taxon>Actinomycetes</taxon>
        <taxon>Micrococcales</taxon>
        <taxon>Microbacteriaceae</taxon>
        <taxon>Herbiconiux</taxon>
    </lineage>
</organism>